<dbReference type="GO" id="GO:0034976">
    <property type="term" value="P:response to endoplasmic reticulum stress"/>
    <property type="evidence" value="ECO:0007669"/>
    <property type="project" value="TreeGrafter"/>
</dbReference>
<dbReference type="GO" id="GO:0061666">
    <property type="term" value="F:UFM1 ligase activity"/>
    <property type="evidence" value="ECO:0007669"/>
    <property type="project" value="InterPro"/>
</dbReference>
<dbReference type="GO" id="GO:0005789">
    <property type="term" value="C:endoplasmic reticulum membrane"/>
    <property type="evidence" value="ECO:0007669"/>
    <property type="project" value="TreeGrafter"/>
</dbReference>
<dbReference type="InterPro" id="IPR018611">
    <property type="entry name" value="Ufl1"/>
</dbReference>
<dbReference type="PANTHER" id="PTHR31057">
    <property type="entry name" value="E3 UFM1-PROTEIN LIGASE 1"/>
    <property type="match status" value="1"/>
</dbReference>
<dbReference type="PANTHER" id="PTHR31057:SF0">
    <property type="entry name" value="E3 UFM1-PROTEIN LIGASE 1"/>
    <property type="match status" value="1"/>
</dbReference>
<protein>
    <recommendedName>
        <fullName evidence="1">E3 UFM1-protein ligase 1-like N-terminal domain-containing protein</fullName>
    </recommendedName>
</protein>
<dbReference type="AlphaFoldDB" id="A0A7S3Q0H5"/>
<evidence type="ECO:0000259" key="1">
    <source>
        <dbReference type="Pfam" id="PF09743"/>
    </source>
</evidence>
<dbReference type="EMBL" id="HBIO01008258">
    <property type="protein sequence ID" value="CAE0461454.1"/>
    <property type="molecule type" value="Transcribed_RNA"/>
</dbReference>
<accession>A0A7S3Q0H5</accession>
<evidence type="ECO:0000313" key="2">
    <source>
        <dbReference type="EMBL" id="CAE0461454.1"/>
    </source>
</evidence>
<dbReference type="Pfam" id="PF09743">
    <property type="entry name" value="E3_UFM1_ligase"/>
    <property type="match status" value="1"/>
</dbReference>
<reference evidence="2" key="1">
    <citation type="submission" date="2021-01" db="EMBL/GenBank/DDBJ databases">
        <authorList>
            <person name="Corre E."/>
            <person name="Pelletier E."/>
            <person name="Niang G."/>
            <person name="Scheremetjew M."/>
            <person name="Finn R."/>
            <person name="Kale V."/>
            <person name="Holt S."/>
            <person name="Cochrane G."/>
            <person name="Meng A."/>
            <person name="Brown T."/>
            <person name="Cohen L."/>
        </authorList>
    </citation>
    <scope>NUCLEOTIDE SEQUENCE</scope>
    <source>
        <strain evidence="2">MM31A-1</strain>
    </source>
</reference>
<proteinExistence type="predicted"/>
<name>A0A7S3Q0H5_9STRA</name>
<sequence length="717" mass="80972">MNGKDMTGSPSMISGNDALELLRKMTECGYFDDKKLPSLCKNDKDEKNPVISCEKKVPTLIISLNERCIYSKRAFLTEFRRLLDANNGRITLKKVVAIFSIDFEDTRRIVSEVSTAQDIYLIGTEILTHAYIDLKCHDLHDVITQCNIKTISEIATDWQLPLQFTSDIVVARMELFEDIKTIQADDGTKFLITDDYGEIVLDKVKKILQDAKEPVKVTAVGKEVQFGAAVTEIIKKIELLLEGGNLNGTLHTGQNIFSALYTPSVHEQKQAKLMTTFFDSNGFITLLKASQTGISKKTLEKCLTQHNPQAILLNESIFHPDIIIIALQIDIDESIHSESFVDLSSHFPDGVPESDMRILIEEYVFPLLNEGAMSGSLIIDDGEALFFSRGMIEQIQTNLIPAVIESYAKDQAKILMDATLEMTNQETHNETKANRKSCRAVKKNSKVKEERKRFKRSDWEDTRNTIPIASVASAIADYYSDLSDIQDNFDRKKDISIEPSWDNDCCGPLYCFCQIVIRNVQFERECASAIRAEMDRLAATTIRNRKQGAAKFKSIEESFEESFKAACQFLQVLAKQTRYMINHPETDDDTATVLVEDWLSGCGTDFSRRITEYCLFKHDVEEKTFAFQKDGIDSANFCFYSEPDIGRLGFSRSFLHCPQSEDMKVKNPLKVLRDRLPGSVGVGLAKMWSLTGGNNYHGGTRTGNFNLFLQHIEDSCL</sequence>
<gene>
    <name evidence="2" type="ORF">CDEB00056_LOCUS6295</name>
</gene>
<feature type="domain" description="E3 UFM1-protein ligase 1-like N-terminal" evidence="1">
    <location>
        <begin position="74"/>
        <end position="297"/>
    </location>
</feature>
<dbReference type="GO" id="GO:1990592">
    <property type="term" value="P:protein K69-linked ufmylation"/>
    <property type="evidence" value="ECO:0007669"/>
    <property type="project" value="TreeGrafter"/>
</dbReference>
<dbReference type="GO" id="GO:0032434">
    <property type="term" value="P:regulation of proteasomal ubiquitin-dependent protein catabolic process"/>
    <property type="evidence" value="ECO:0007669"/>
    <property type="project" value="TreeGrafter"/>
</dbReference>
<dbReference type="InterPro" id="IPR056579">
    <property type="entry name" value="Ufl1_N"/>
</dbReference>
<organism evidence="2">
    <name type="scientific">Chaetoceros debilis</name>
    <dbReference type="NCBI Taxonomy" id="122233"/>
    <lineage>
        <taxon>Eukaryota</taxon>
        <taxon>Sar</taxon>
        <taxon>Stramenopiles</taxon>
        <taxon>Ochrophyta</taxon>
        <taxon>Bacillariophyta</taxon>
        <taxon>Coscinodiscophyceae</taxon>
        <taxon>Chaetocerotophycidae</taxon>
        <taxon>Chaetocerotales</taxon>
        <taxon>Chaetocerotaceae</taxon>
        <taxon>Chaetoceros</taxon>
    </lineage>
</organism>